<keyword evidence="2" id="KW-1185">Reference proteome</keyword>
<evidence type="ECO:0000313" key="1">
    <source>
        <dbReference type="EMBL" id="CAG9835277.1"/>
    </source>
</evidence>
<dbReference type="EMBL" id="OU898280">
    <property type="protein sequence ID" value="CAG9835277.1"/>
    <property type="molecule type" value="Genomic_DNA"/>
</dbReference>
<dbReference type="Proteomes" id="UP001153709">
    <property type="component" value="Chromosome 5"/>
</dbReference>
<evidence type="ECO:0008006" key="3">
    <source>
        <dbReference type="Google" id="ProtNLM"/>
    </source>
</evidence>
<proteinExistence type="predicted"/>
<name>A0A9N9T462_DIABA</name>
<reference evidence="1" key="1">
    <citation type="submission" date="2022-01" db="EMBL/GenBank/DDBJ databases">
        <authorList>
            <person name="King R."/>
        </authorList>
    </citation>
    <scope>NUCLEOTIDE SEQUENCE</scope>
</reference>
<dbReference type="OrthoDB" id="6744779at2759"/>
<evidence type="ECO:0000313" key="2">
    <source>
        <dbReference type="Proteomes" id="UP001153709"/>
    </source>
</evidence>
<gene>
    <name evidence="1" type="ORF">DIABBA_LOCUS8491</name>
</gene>
<dbReference type="AlphaFoldDB" id="A0A9N9T462"/>
<sequence length="105" mass="12874">MWVYRRILKISWTEHVTNNKVIRRINKRMEVLETIKTQKLQYLGHVMRNERYNLVQLIIQGKIQGKRSVGRRRISWLRNLREWYGCTEGCTDQLNYSEQQHLRSE</sequence>
<accession>A0A9N9T462</accession>
<protein>
    <recommendedName>
        <fullName evidence="3">Endonuclease-reverse transcriptase</fullName>
    </recommendedName>
</protein>
<organism evidence="1 2">
    <name type="scientific">Diabrotica balteata</name>
    <name type="common">Banded cucumber beetle</name>
    <dbReference type="NCBI Taxonomy" id="107213"/>
    <lineage>
        <taxon>Eukaryota</taxon>
        <taxon>Metazoa</taxon>
        <taxon>Ecdysozoa</taxon>
        <taxon>Arthropoda</taxon>
        <taxon>Hexapoda</taxon>
        <taxon>Insecta</taxon>
        <taxon>Pterygota</taxon>
        <taxon>Neoptera</taxon>
        <taxon>Endopterygota</taxon>
        <taxon>Coleoptera</taxon>
        <taxon>Polyphaga</taxon>
        <taxon>Cucujiformia</taxon>
        <taxon>Chrysomeloidea</taxon>
        <taxon>Chrysomelidae</taxon>
        <taxon>Galerucinae</taxon>
        <taxon>Diabroticina</taxon>
        <taxon>Diabroticites</taxon>
        <taxon>Diabrotica</taxon>
    </lineage>
</organism>